<evidence type="ECO:0000313" key="7">
    <source>
        <dbReference type="Proteomes" id="UP000746471"/>
    </source>
</evidence>
<dbReference type="Proteomes" id="UP000746471">
    <property type="component" value="Unassembled WGS sequence"/>
</dbReference>
<organism evidence="6 7">
    <name type="scientific">Fusibacter paucivorans</name>
    <dbReference type="NCBI Taxonomy" id="76009"/>
    <lineage>
        <taxon>Bacteria</taxon>
        <taxon>Bacillati</taxon>
        <taxon>Bacillota</taxon>
        <taxon>Clostridia</taxon>
        <taxon>Eubacteriales</taxon>
        <taxon>Eubacteriales Family XII. Incertae Sedis</taxon>
        <taxon>Fusibacter</taxon>
    </lineage>
</organism>
<evidence type="ECO:0000313" key="6">
    <source>
        <dbReference type="EMBL" id="MBS7525449.1"/>
    </source>
</evidence>
<keyword evidence="7" id="KW-1185">Reference proteome</keyword>
<comment type="similarity">
    <text evidence="2">Belongs to the methyl-accepting chemotaxis (MCP) protein family.</text>
</comment>
<dbReference type="EMBL" id="JAHBCL010000002">
    <property type="protein sequence ID" value="MBS7525449.1"/>
    <property type="molecule type" value="Genomic_DNA"/>
</dbReference>
<evidence type="ECO:0000256" key="1">
    <source>
        <dbReference type="ARBA" id="ARBA00023224"/>
    </source>
</evidence>
<protein>
    <submittedName>
        <fullName evidence="6">Methyl-accepting chemotaxis protein</fullName>
    </submittedName>
</protein>
<gene>
    <name evidence="6" type="ORF">KHM83_02015</name>
</gene>
<dbReference type="SUPFAM" id="SSF58104">
    <property type="entry name" value="Methyl-accepting chemotaxis protein (MCP) signaling domain"/>
    <property type="match status" value="1"/>
</dbReference>
<accession>A0ABS5PK25</accession>
<keyword evidence="4" id="KW-1133">Transmembrane helix</keyword>
<feature type="domain" description="Methyl-accepting transducer" evidence="5">
    <location>
        <begin position="124"/>
        <end position="381"/>
    </location>
</feature>
<proteinExistence type="inferred from homology"/>
<keyword evidence="4" id="KW-0812">Transmembrane</keyword>
<dbReference type="Pfam" id="PF00015">
    <property type="entry name" value="MCPsignal"/>
    <property type="match status" value="1"/>
</dbReference>
<reference evidence="6 7" key="1">
    <citation type="submission" date="2021-05" db="EMBL/GenBank/DDBJ databases">
        <title>Fusibacter ferrireducens sp. nov., an anaerobic, sulfur- and Fe-reducing bacterium isolated from the mangrove sediment.</title>
        <authorList>
            <person name="Qiu D."/>
        </authorList>
    </citation>
    <scope>NUCLEOTIDE SEQUENCE [LARGE SCALE GENOMIC DNA]</scope>
    <source>
        <strain evidence="6 7">DSM 12116</strain>
    </source>
</reference>
<keyword evidence="4" id="KW-0472">Membrane</keyword>
<comment type="caution">
    <text evidence="6">The sequence shown here is derived from an EMBL/GenBank/DDBJ whole genome shotgun (WGS) entry which is preliminary data.</text>
</comment>
<evidence type="ECO:0000256" key="4">
    <source>
        <dbReference type="SAM" id="Phobius"/>
    </source>
</evidence>
<evidence type="ECO:0000256" key="3">
    <source>
        <dbReference type="PROSITE-ProRule" id="PRU00284"/>
    </source>
</evidence>
<dbReference type="SMART" id="SM00283">
    <property type="entry name" value="MA"/>
    <property type="match status" value="1"/>
</dbReference>
<name>A0ABS5PK25_9FIRM</name>
<dbReference type="InterPro" id="IPR004089">
    <property type="entry name" value="MCPsignal_dom"/>
</dbReference>
<evidence type="ECO:0000259" key="5">
    <source>
        <dbReference type="PROSITE" id="PS50111"/>
    </source>
</evidence>
<dbReference type="PANTHER" id="PTHR32089:SF112">
    <property type="entry name" value="LYSOZYME-LIKE PROTEIN-RELATED"/>
    <property type="match status" value="1"/>
</dbReference>
<feature type="transmembrane region" description="Helical" evidence="4">
    <location>
        <begin position="6"/>
        <end position="25"/>
    </location>
</feature>
<dbReference type="InterPro" id="IPR004090">
    <property type="entry name" value="Chemotax_Me-accpt_rcpt"/>
</dbReference>
<dbReference type="PRINTS" id="PR00260">
    <property type="entry name" value="CHEMTRNSDUCR"/>
</dbReference>
<sequence>MRNKNILIYALILAVINSIVFYLTLTFQYHTKFSTPIIALIIGIIIFIFSAILLWAANRRASSLMETVNDNLDSLSNGNFTSLAAAESKHMHFGKTGTLFEKLRIMFNQWMTDLLYSAVAVKTSSEKINTATTQTFDSIQVLNHSLSDIRKIFEETTHMLSNISGLTVDLAQSSTTIADHSNEAVAKMHSASDTAQSGGAAVTQVVGAMKRINLDVKNAQAMILKLEAASSEIGNITETIAAISEQTNLLALNAAIEAARAGEYGRGFAVVADEVRKLADESHHAAQKIDTLISAMQIEVADVVKSIQKVHDEADEGVGVAENAGDSLANIISAVSLAETLIDNISNDVKFQSDNTTGISASIQEITSQAETGTASVEEITSVVETQLDFLAQNNQSAADLLKIASNLDKTMAVFDSNIGDQLLAVCEKIASRLPLSNEALITLSKTVGLTEIHIIDRNGFIKFSSSQAIIGFQFSSEPGSQTYDFMQIFKNPSRRVNQKSDFRDVDGKLFKYAGIITNDHQYVVQCGLEASDFMHFKGENALS</sequence>
<dbReference type="Gene3D" id="1.10.287.950">
    <property type="entry name" value="Methyl-accepting chemotaxis protein"/>
    <property type="match status" value="1"/>
</dbReference>
<feature type="transmembrane region" description="Helical" evidence="4">
    <location>
        <begin position="37"/>
        <end position="57"/>
    </location>
</feature>
<dbReference type="RefSeq" id="WP_213235229.1">
    <property type="nucleotide sequence ID" value="NZ_JAHBCL010000002.1"/>
</dbReference>
<evidence type="ECO:0000256" key="2">
    <source>
        <dbReference type="ARBA" id="ARBA00029447"/>
    </source>
</evidence>
<dbReference type="PANTHER" id="PTHR32089">
    <property type="entry name" value="METHYL-ACCEPTING CHEMOTAXIS PROTEIN MCPB"/>
    <property type="match status" value="1"/>
</dbReference>
<dbReference type="PROSITE" id="PS50111">
    <property type="entry name" value="CHEMOTAXIS_TRANSDUC_2"/>
    <property type="match status" value="1"/>
</dbReference>
<keyword evidence="1 3" id="KW-0807">Transducer</keyword>
<dbReference type="CDD" id="cd11386">
    <property type="entry name" value="MCP_signal"/>
    <property type="match status" value="1"/>
</dbReference>